<keyword evidence="8" id="KW-0106">Calcium</keyword>
<feature type="transmembrane region" description="Helical" evidence="15">
    <location>
        <begin position="515"/>
        <end position="533"/>
    </location>
</feature>
<evidence type="ECO:0000256" key="4">
    <source>
        <dbReference type="ARBA" id="ARBA00022568"/>
    </source>
</evidence>
<evidence type="ECO:0000256" key="5">
    <source>
        <dbReference type="ARBA" id="ARBA00022673"/>
    </source>
</evidence>
<organism evidence="17 18">
    <name type="scientific">Rhynchophorus ferrugineus</name>
    <name type="common">Red palm weevil</name>
    <name type="synonym">Curculio ferrugineus</name>
    <dbReference type="NCBI Taxonomy" id="354439"/>
    <lineage>
        <taxon>Eukaryota</taxon>
        <taxon>Metazoa</taxon>
        <taxon>Ecdysozoa</taxon>
        <taxon>Arthropoda</taxon>
        <taxon>Hexapoda</taxon>
        <taxon>Insecta</taxon>
        <taxon>Pterygota</taxon>
        <taxon>Neoptera</taxon>
        <taxon>Endopterygota</taxon>
        <taxon>Coleoptera</taxon>
        <taxon>Polyphaga</taxon>
        <taxon>Cucujiformia</taxon>
        <taxon>Curculionidae</taxon>
        <taxon>Dryophthorinae</taxon>
        <taxon>Rhynchophorus</taxon>
    </lineage>
</organism>
<keyword evidence="7" id="KW-0677">Repeat</keyword>
<keyword evidence="2" id="KW-0813">Transport</keyword>
<feature type="transmembrane region" description="Helical" evidence="15">
    <location>
        <begin position="620"/>
        <end position="641"/>
    </location>
</feature>
<dbReference type="InterPro" id="IPR036770">
    <property type="entry name" value="Ankyrin_rpt-contain_sf"/>
</dbReference>
<keyword evidence="9 15" id="KW-1133">Transmembrane helix</keyword>
<dbReference type="GO" id="GO:0098703">
    <property type="term" value="P:calcium ion import across plasma membrane"/>
    <property type="evidence" value="ECO:0007669"/>
    <property type="project" value="TreeGrafter"/>
</dbReference>
<evidence type="ECO:0000256" key="1">
    <source>
        <dbReference type="ARBA" id="ARBA00004651"/>
    </source>
</evidence>
<dbReference type="Gene3D" id="1.25.40.20">
    <property type="entry name" value="Ankyrin repeat-containing domain"/>
    <property type="match status" value="1"/>
</dbReference>
<feature type="compositionally biased region" description="Basic and acidic residues" evidence="14">
    <location>
        <begin position="804"/>
        <end position="813"/>
    </location>
</feature>
<dbReference type="GO" id="GO:0005262">
    <property type="term" value="F:calcium channel activity"/>
    <property type="evidence" value="ECO:0007669"/>
    <property type="project" value="UniProtKB-KW"/>
</dbReference>
<evidence type="ECO:0000256" key="2">
    <source>
        <dbReference type="ARBA" id="ARBA00022448"/>
    </source>
</evidence>
<dbReference type="Pfam" id="PF00520">
    <property type="entry name" value="Ion_trans"/>
    <property type="match status" value="1"/>
</dbReference>
<evidence type="ECO:0000256" key="11">
    <source>
        <dbReference type="ARBA" id="ARBA00023136"/>
    </source>
</evidence>
<dbReference type="AlphaFoldDB" id="A0A834MJE1"/>
<dbReference type="OrthoDB" id="533508at2759"/>
<feature type="transmembrane region" description="Helical" evidence="15">
    <location>
        <begin position="554"/>
        <end position="570"/>
    </location>
</feature>
<protein>
    <recommendedName>
        <fullName evidence="16">Ion transport domain-containing protein</fullName>
    </recommendedName>
</protein>
<comment type="caution">
    <text evidence="17">The sequence shown here is derived from an EMBL/GenBank/DDBJ whole genome shotgun (WGS) entry which is preliminary data.</text>
</comment>
<sequence>MGNTESNVTSGVKKQAGAAMQPIYKLCDLKGGGLLVELMKRATQNKQFAEIDHAIKTKVEQFLYNKGEGKYIPISQLVLLRNKERPRYKLLPQLKAMENPDEYEIDDEGPDISQEEYEKNPSMYRHVCWKLKDRGAVGETILHLCLLNATSLHADIAKRLLRFYPKLINDIYISDEYYGENVLHIAIVNEDPSMVKFLLAADVNFQERCFGNFMCPEDQKSSRTDSVDHEWVNVSPVTNYEGYVYWGEYPLSFAACLGQEECFRLILAKGADPNAQDTNGNTVLHLLVIYSKVEAFDMAYEVGSSLSIRNVLNLTPLTLSAKLARIDIFFHILNLEREIYWQIGSITCAAYPLSQIDTIDVKTGQISKTSALNLVVFGDKDEHLELMDGVLIDLLNAKWNTFVKFKFYRQFFTFAFYFVISLVAFTLRPGPPIHVDASKNATNATSTKMNASYQSNLSTSTILNMSGIVLHKIDSAIKEHKKSENDDYDVEEWWDNLQEECRLMNFDQPQSQTRFAAEIGITFGALFYLAAAVREARFLGLRMFFENLMTAPSRVMFLFSCILVFGIIPWLRLLCLDEIEDIFAVVVMLTTAPYFLFFCRGFKTVGPFVVMIYRMVMGDLLRFATIYLVFVMGFSQSYYIIFLSFDNPLTPEDVDDSASNPMSTPTESIMAMFLMSMTNFGDYYNAFSRTEHEYEAKILFVVFMVIVAILLINMLIAMMGNTYQKIAETRNEWQRQWARIVLVVERGVSPSERLKQLMVYSQPMSDGKRALVLRLNQSDEDKEEMKDILEIKRRHDRNVKKRKDKEANKDNKTDPTATVATEITNKDFKPKIYI</sequence>
<dbReference type="PROSITE" id="PS50088">
    <property type="entry name" value="ANK_REPEAT"/>
    <property type="match status" value="1"/>
</dbReference>
<dbReference type="SMART" id="SM00248">
    <property type="entry name" value="ANK"/>
    <property type="match status" value="5"/>
</dbReference>
<reference evidence="17" key="1">
    <citation type="submission" date="2020-08" db="EMBL/GenBank/DDBJ databases">
        <title>Genome sequencing and assembly of the red palm weevil Rhynchophorus ferrugineus.</title>
        <authorList>
            <person name="Dias G.B."/>
            <person name="Bergman C.M."/>
            <person name="Manee M."/>
        </authorList>
    </citation>
    <scope>NUCLEOTIDE SEQUENCE</scope>
    <source>
        <strain evidence="17">AA-2017</strain>
        <tissue evidence="17">Whole larva</tissue>
    </source>
</reference>
<dbReference type="FunFam" id="1.25.40.20:FF:000181">
    <property type="entry name" value="Nanchung, isoform A"/>
    <property type="match status" value="1"/>
</dbReference>
<feature type="transmembrane region" description="Helical" evidence="15">
    <location>
        <begin position="582"/>
        <end position="599"/>
    </location>
</feature>
<proteinExistence type="predicted"/>
<dbReference type="Pfam" id="PF12796">
    <property type="entry name" value="Ank_2"/>
    <property type="match status" value="1"/>
</dbReference>
<feature type="transmembrane region" description="Helical" evidence="15">
    <location>
        <begin position="698"/>
        <end position="720"/>
    </location>
</feature>
<keyword evidence="12" id="KW-0407">Ion channel</keyword>
<evidence type="ECO:0000256" key="7">
    <source>
        <dbReference type="ARBA" id="ARBA00022737"/>
    </source>
</evidence>
<feature type="region of interest" description="Disordered" evidence="14">
    <location>
        <begin position="797"/>
        <end position="817"/>
    </location>
</feature>
<gene>
    <name evidence="17" type="ORF">GWI33_002902</name>
</gene>
<feature type="transmembrane region" description="Helical" evidence="15">
    <location>
        <begin position="407"/>
        <end position="427"/>
    </location>
</feature>
<evidence type="ECO:0000256" key="13">
    <source>
        <dbReference type="PROSITE-ProRule" id="PRU00023"/>
    </source>
</evidence>
<keyword evidence="18" id="KW-1185">Reference proteome</keyword>
<dbReference type="InterPro" id="IPR005821">
    <property type="entry name" value="Ion_trans_dom"/>
</dbReference>
<evidence type="ECO:0000259" key="16">
    <source>
        <dbReference type="Pfam" id="PF00520"/>
    </source>
</evidence>
<dbReference type="GO" id="GO:0005886">
    <property type="term" value="C:plasma membrane"/>
    <property type="evidence" value="ECO:0007669"/>
    <property type="project" value="UniProtKB-SubCell"/>
</dbReference>
<evidence type="ECO:0000313" key="18">
    <source>
        <dbReference type="Proteomes" id="UP000625711"/>
    </source>
</evidence>
<dbReference type="PANTHER" id="PTHR10582">
    <property type="entry name" value="TRANSIENT RECEPTOR POTENTIAL ION CHANNEL PROTEIN"/>
    <property type="match status" value="1"/>
</dbReference>
<keyword evidence="4" id="KW-0109">Calcium transport</keyword>
<keyword evidence="6 15" id="KW-0812">Transmembrane</keyword>
<dbReference type="PANTHER" id="PTHR10582:SF28">
    <property type="entry name" value="NANCHUNG, ISOFORM B"/>
    <property type="match status" value="1"/>
</dbReference>
<evidence type="ECO:0000256" key="12">
    <source>
        <dbReference type="ARBA" id="ARBA00023303"/>
    </source>
</evidence>
<accession>A0A834MJE1</accession>
<feature type="repeat" description="ANK" evidence="13">
    <location>
        <begin position="246"/>
        <end position="278"/>
    </location>
</feature>
<dbReference type="SUPFAM" id="SSF48403">
    <property type="entry name" value="Ankyrin repeat"/>
    <property type="match status" value="1"/>
</dbReference>
<evidence type="ECO:0000256" key="14">
    <source>
        <dbReference type="SAM" id="MobiDB-lite"/>
    </source>
</evidence>
<dbReference type="GO" id="GO:0034703">
    <property type="term" value="C:cation channel complex"/>
    <property type="evidence" value="ECO:0007669"/>
    <property type="project" value="UniProtKB-ARBA"/>
</dbReference>
<evidence type="ECO:0000256" key="3">
    <source>
        <dbReference type="ARBA" id="ARBA00022475"/>
    </source>
</evidence>
<keyword evidence="3" id="KW-1003">Cell membrane</keyword>
<evidence type="ECO:0000313" key="17">
    <source>
        <dbReference type="EMBL" id="KAF7282330.1"/>
    </source>
</evidence>
<dbReference type="InterPro" id="IPR002110">
    <property type="entry name" value="Ankyrin_rpt"/>
</dbReference>
<feature type="domain" description="Ion transport" evidence="16">
    <location>
        <begin position="507"/>
        <end position="730"/>
    </location>
</feature>
<dbReference type="PROSITE" id="PS50297">
    <property type="entry name" value="ANK_REP_REGION"/>
    <property type="match status" value="1"/>
</dbReference>
<evidence type="ECO:0000256" key="9">
    <source>
        <dbReference type="ARBA" id="ARBA00022989"/>
    </source>
</evidence>
<evidence type="ECO:0000256" key="6">
    <source>
        <dbReference type="ARBA" id="ARBA00022692"/>
    </source>
</evidence>
<comment type="subcellular location">
    <subcellularLocation>
        <location evidence="1">Cell membrane</location>
        <topology evidence="1">Multi-pass membrane protein</topology>
    </subcellularLocation>
</comment>
<dbReference type="InterPro" id="IPR024862">
    <property type="entry name" value="TRPV"/>
</dbReference>
<dbReference type="EMBL" id="JAACXV010000179">
    <property type="protein sequence ID" value="KAF7282330.1"/>
    <property type="molecule type" value="Genomic_DNA"/>
</dbReference>
<keyword evidence="5" id="KW-0107">Calcium channel</keyword>
<keyword evidence="13" id="KW-0040">ANK repeat</keyword>
<dbReference type="Pfam" id="PF00023">
    <property type="entry name" value="Ank"/>
    <property type="match status" value="1"/>
</dbReference>
<evidence type="ECO:0000256" key="8">
    <source>
        <dbReference type="ARBA" id="ARBA00022837"/>
    </source>
</evidence>
<name>A0A834MJE1_RHYFE</name>
<evidence type="ECO:0000256" key="10">
    <source>
        <dbReference type="ARBA" id="ARBA00023065"/>
    </source>
</evidence>
<evidence type="ECO:0000256" key="15">
    <source>
        <dbReference type="SAM" id="Phobius"/>
    </source>
</evidence>
<keyword evidence="10" id="KW-0406">Ion transport</keyword>
<keyword evidence="11 15" id="KW-0472">Membrane</keyword>
<dbReference type="Proteomes" id="UP000625711">
    <property type="component" value="Unassembled WGS sequence"/>
</dbReference>